<gene>
    <name evidence="1" type="ORF">CEXT_394651</name>
</gene>
<name>A0AAV4VJR2_CAEEX</name>
<comment type="caution">
    <text evidence="1">The sequence shown here is derived from an EMBL/GenBank/DDBJ whole genome shotgun (WGS) entry which is preliminary data.</text>
</comment>
<evidence type="ECO:0000313" key="2">
    <source>
        <dbReference type="Proteomes" id="UP001054945"/>
    </source>
</evidence>
<accession>A0AAV4VJR2</accession>
<keyword evidence="2" id="KW-1185">Reference proteome</keyword>
<reference evidence="1 2" key="1">
    <citation type="submission" date="2021-06" db="EMBL/GenBank/DDBJ databases">
        <title>Caerostris extrusa draft genome.</title>
        <authorList>
            <person name="Kono N."/>
            <person name="Arakawa K."/>
        </authorList>
    </citation>
    <scope>NUCLEOTIDE SEQUENCE [LARGE SCALE GENOMIC DNA]</scope>
</reference>
<dbReference type="Proteomes" id="UP001054945">
    <property type="component" value="Unassembled WGS sequence"/>
</dbReference>
<dbReference type="EMBL" id="BPLR01014699">
    <property type="protein sequence ID" value="GIY70656.1"/>
    <property type="molecule type" value="Genomic_DNA"/>
</dbReference>
<proteinExistence type="predicted"/>
<sequence length="130" mass="14496">MRGMRAFPDPGLIDDRALCRALGLKRTSPHLESRGAPCKQGLMNFVKVCVRGGGGWGSFVSDESFSTKRNKEKKRQKSNNTKSIYYANKKSYCTGRKTRSARRKWSVLLSIFDLPSETGSSTAAGWKTNQ</sequence>
<dbReference type="AlphaFoldDB" id="A0AAV4VJR2"/>
<protein>
    <submittedName>
        <fullName evidence="1">Uncharacterized protein</fullName>
    </submittedName>
</protein>
<organism evidence="1 2">
    <name type="scientific">Caerostris extrusa</name>
    <name type="common">Bark spider</name>
    <name type="synonym">Caerostris bankana</name>
    <dbReference type="NCBI Taxonomy" id="172846"/>
    <lineage>
        <taxon>Eukaryota</taxon>
        <taxon>Metazoa</taxon>
        <taxon>Ecdysozoa</taxon>
        <taxon>Arthropoda</taxon>
        <taxon>Chelicerata</taxon>
        <taxon>Arachnida</taxon>
        <taxon>Araneae</taxon>
        <taxon>Araneomorphae</taxon>
        <taxon>Entelegynae</taxon>
        <taxon>Araneoidea</taxon>
        <taxon>Araneidae</taxon>
        <taxon>Caerostris</taxon>
    </lineage>
</organism>
<evidence type="ECO:0000313" key="1">
    <source>
        <dbReference type="EMBL" id="GIY70656.1"/>
    </source>
</evidence>